<feature type="transmembrane region" description="Helical" evidence="2">
    <location>
        <begin position="439"/>
        <end position="463"/>
    </location>
</feature>
<feature type="transmembrane region" description="Helical" evidence="2">
    <location>
        <begin position="183"/>
        <end position="202"/>
    </location>
</feature>
<keyword evidence="4" id="KW-1185">Reference proteome</keyword>
<feature type="transmembrane region" description="Helical" evidence="2">
    <location>
        <begin position="222"/>
        <end position="251"/>
    </location>
</feature>
<reference evidence="3 4" key="1">
    <citation type="journal article" date="2015" name="Plant Cell">
        <title>Oil accumulation by the oleaginous diatom Fistulifera solaris as revealed by the genome and transcriptome.</title>
        <authorList>
            <person name="Tanaka T."/>
            <person name="Maeda Y."/>
            <person name="Veluchamy A."/>
            <person name="Tanaka M."/>
            <person name="Abida H."/>
            <person name="Marechal E."/>
            <person name="Bowler C."/>
            <person name="Muto M."/>
            <person name="Sunaga Y."/>
            <person name="Tanaka M."/>
            <person name="Yoshino T."/>
            <person name="Taniguchi T."/>
            <person name="Fukuda Y."/>
            <person name="Nemoto M."/>
            <person name="Matsumoto M."/>
            <person name="Wong P.S."/>
            <person name="Aburatani S."/>
            <person name="Fujibuchi W."/>
        </authorList>
    </citation>
    <scope>NUCLEOTIDE SEQUENCE [LARGE SCALE GENOMIC DNA]</scope>
    <source>
        <strain evidence="3 4">JPCC DA0580</strain>
    </source>
</reference>
<dbReference type="EMBL" id="BDSP01000133">
    <property type="protein sequence ID" value="GAX19025.1"/>
    <property type="molecule type" value="Genomic_DNA"/>
</dbReference>
<feature type="compositionally biased region" description="Basic and acidic residues" evidence="1">
    <location>
        <begin position="483"/>
        <end position="492"/>
    </location>
</feature>
<feature type="transmembrane region" description="Helical" evidence="2">
    <location>
        <begin position="404"/>
        <end position="427"/>
    </location>
</feature>
<dbReference type="OrthoDB" id="189428at2759"/>
<evidence type="ECO:0008006" key="5">
    <source>
        <dbReference type="Google" id="ProtNLM"/>
    </source>
</evidence>
<proteinExistence type="predicted"/>
<dbReference type="InterPro" id="IPR004693">
    <property type="entry name" value="Silicon_transpt"/>
</dbReference>
<feature type="region of interest" description="Disordered" evidence="1">
    <location>
        <begin position="1"/>
        <end position="46"/>
    </location>
</feature>
<evidence type="ECO:0000313" key="3">
    <source>
        <dbReference type="EMBL" id="GAX19025.1"/>
    </source>
</evidence>
<sequence>MSATPDSFQVEPTKFDEGNTSPSSGIITDEEAPEQRGSDDNAASQENLKNGHHTFATLFKYSYSLVLLLFSIVVVTATIFTDQTKMAADVNAAVAFILLWVLTLWLAVMEGGQGCLVGLQPVDKTLYAKSHLKALKVTKLAHEGNNLERFIVGRQFLVVLVIFVINMCGSALKGSSVLNMPDFMVEIFINSGVALILMTTILGQLTAQVNAADCMLDFINNYIMLITTHVSLFIEMSGLLHSVYLVQIIFAKITGKSSDSQPERTISQAIFFWLRIMFSVAVLSFSLAVTLVALFDGKTTMYSGVPEPVSVTLLFALMAFVGMMEGMQIALFAVINLPKDELQKHPQAAKVCELVFSRSHLQAFLIGRQICVTCCMFILARVATCSVDEGELTIFGVSAGIQNFFNTGLLGAIITTIIGSLAWRIIASAFPVAFLSNPLIYLIIRLCLFLEASGVCSAAWVVARVHRKVARFEPDVEYLGTPESRESSKQIADDLELQEN</sequence>
<keyword evidence="2" id="KW-0812">Transmembrane</keyword>
<evidence type="ECO:0000256" key="2">
    <source>
        <dbReference type="SAM" id="Phobius"/>
    </source>
</evidence>
<feature type="transmembrane region" description="Helical" evidence="2">
    <location>
        <begin position="61"/>
        <end position="80"/>
    </location>
</feature>
<name>A0A1Z5JYA5_FISSO</name>
<gene>
    <name evidence="3" type="ORF">FisN_8Hh248</name>
</gene>
<evidence type="ECO:0000256" key="1">
    <source>
        <dbReference type="SAM" id="MobiDB-lite"/>
    </source>
</evidence>
<feature type="region of interest" description="Disordered" evidence="1">
    <location>
        <begin position="481"/>
        <end position="500"/>
    </location>
</feature>
<comment type="caution">
    <text evidence="3">The sequence shown here is derived from an EMBL/GenBank/DDBJ whole genome shotgun (WGS) entry which is preliminary data.</text>
</comment>
<accession>A0A1Z5JYA5</accession>
<keyword evidence="2" id="KW-0472">Membrane</keyword>
<dbReference type="AlphaFoldDB" id="A0A1Z5JYA5"/>
<evidence type="ECO:0000313" key="4">
    <source>
        <dbReference type="Proteomes" id="UP000198406"/>
    </source>
</evidence>
<feature type="transmembrane region" description="Helical" evidence="2">
    <location>
        <begin position="92"/>
        <end position="109"/>
    </location>
</feature>
<feature type="transmembrane region" description="Helical" evidence="2">
    <location>
        <begin position="272"/>
        <end position="295"/>
    </location>
</feature>
<feature type="transmembrane region" description="Helical" evidence="2">
    <location>
        <begin position="315"/>
        <end position="337"/>
    </location>
</feature>
<dbReference type="Pfam" id="PF03842">
    <property type="entry name" value="Silic_transp"/>
    <property type="match status" value="1"/>
</dbReference>
<dbReference type="InParanoid" id="A0A1Z5JYA5"/>
<organism evidence="3 4">
    <name type="scientific">Fistulifera solaris</name>
    <name type="common">Oleaginous diatom</name>
    <dbReference type="NCBI Taxonomy" id="1519565"/>
    <lineage>
        <taxon>Eukaryota</taxon>
        <taxon>Sar</taxon>
        <taxon>Stramenopiles</taxon>
        <taxon>Ochrophyta</taxon>
        <taxon>Bacillariophyta</taxon>
        <taxon>Bacillariophyceae</taxon>
        <taxon>Bacillariophycidae</taxon>
        <taxon>Naviculales</taxon>
        <taxon>Naviculaceae</taxon>
        <taxon>Fistulifera</taxon>
    </lineage>
</organism>
<dbReference type="GO" id="GO:0015708">
    <property type="term" value="P:silicic acid import across plasma membrane"/>
    <property type="evidence" value="ECO:0007669"/>
    <property type="project" value="InterPro"/>
</dbReference>
<protein>
    <recommendedName>
        <fullName evidence="5">Silicon transporter</fullName>
    </recommendedName>
</protein>
<feature type="transmembrane region" description="Helical" evidence="2">
    <location>
        <begin position="151"/>
        <end position="171"/>
    </location>
</feature>
<keyword evidence="2" id="KW-1133">Transmembrane helix</keyword>
<dbReference type="Proteomes" id="UP000198406">
    <property type="component" value="Unassembled WGS sequence"/>
</dbReference>